<dbReference type="SUPFAM" id="SSF53098">
    <property type="entry name" value="Ribonuclease H-like"/>
    <property type="match status" value="1"/>
</dbReference>
<evidence type="ECO:0000256" key="4">
    <source>
        <dbReference type="ARBA" id="ARBA00023172"/>
    </source>
</evidence>
<evidence type="ECO:0000259" key="5">
    <source>
        <dbReference type="Pfam" id="PF01609"/>
    </source>
</evidence>
<dbReference type="NCBIfam" id="NF033592">
    <property type="entry name" value="transpos_IS4_1"/>
    <property type="match status" value="1"/>
</dbReference>
<accession>A0A0G3EIE8</accession>
<evidence type="ECO:0000256" key="3">
    <source>
        <dbReference type="ARBA" id="ARBA00023125"/>
    </source>
</evidence>
<evidence type="ECO:0000313" key="7">
    <source>
        <dbReference type="EMBL" id="AKJ63909.1"/>
    </source>
</evidence>
<dbReference type="AlphaFoldDB" id="A0A0G3EIE8"/>
<dbReference type="Pfam" id="PF14294">
    <property type="entry name" value="DUF4372"/>
    <property type="match status" value="1"/>
</dbReference>
<dbReference type="OrthoDB" id="9796012at2"/>
<dbReference type="STRING" id="1307763.L21SP4_00640"/>
<dbReference type="InterPro" id="IPR012337">
    <property type="entry name" value="RNaseH-like_sf"/>
</dbReference>
<dbReference type="Proteomes" id="UP000035268">
    <property type="component" value="Chromosome"/>
</dbReference>
<feature type="domain" description="DUF4372" evidence="6">
    <location>
        <begin position="10"/>
        <end position="70"/>
    </location>
</feature>
<dbReference type="Pfam" id="PF01609">
    <property type="entry name" value="DDE_Tnp_1"/>
    <property type="match status" value="1"/>
</dbReference>
<dbReference type="GO" id="GO:0006313">
    <property type="term" value="P:DNA transposition"/>
    <property type="evidence" value="ECO:0007669"/>
    <property type="project" value="InterPro"/>
</dbReference>
<organism evidence="7 8">
    <name type="scientific">Kiritimatiella glycovorans</name>
    <dbReference type="NCBI Taxonomy" id="1307763"/>
    <lineage>
        <taxon>Bacteria</taxon>
        <taxon>Pseudomonadati</taxon>
        <taxon>Kiritimatiellota</taxon>
        <taxon>Kiritimatiellia</taxon>
        <taxon>Kiritimatiellales</taxon>
        <taxon>Kiritimatiellaceae</taxon>
        <taxon>Kiritimatiella</taxon>
    </lineage>
</organism>
<dbReference type="GO" id="GO:0004803">
    <property type="term" value="F:transposase activity"/>
    <property type="evidence" value="ECO:0007669"/>
    <property type="project" value="InterPro"/>
</dbReference>
<evidence type="ECO:0000256" key="1">
    <source>
        <dbReference type="ARBA" id="ARBA00010075"/>
    </source>
</evidence>
<reference evidence="8" key="1">
    <citation type="submission" date="2015-02" db="EMBL/GenBank/DDBJ databases">
        <title>Description and complete genome sequence of the first cultured representative of the subdivision 5 of the Verrucomicrobia phylum.</title>
        <authorList>
            <person name="Spring S."/>
            <person name="Bunk B."/>
            <person name="Sproer C."/>
            <person name="Klenk H.-P."/>
        </authorList>
    </citation>
    <scope>NUCLEOTIDE SEQUENCE [LARGE SCALE GENOMIC DNA]</scope>
    <source>
        <strain evidence="8">L21-Fru-AB</strain>
    </source>
</reference>
<dbReference type="KEGG" id="vbl:L21SP4_00640"/>
<keyword evidence="3" id="KW-0238">DNA-binding</keyword>
<dbReference type="InterPro" id="IPR047952">
    <property type="entry name" value="Transpos_IS4"/>
</dbReference>
<proteinExistence type="inferred from homology"/>
<dbReference type="InterPro" id="IPR002559">
    <property type="entry name" value="Transposase_11"/>
</dbReference>
<name>A0A0G3EIE8_9BACT</name>
<evidence type="ECO:0000259" key="6">
    <source>
        <dbReference type="Pfam" id="PF14294"/>
    </source>
</evidence>
<reference evidence="7 8" key="2">
    <citation type="journal article" date="2016" name="ISME J.">
        <title>Characterization of the first cultured representative of Verrucomicrobia subdivision 5 indicates the proposal of a novel phylum.</title>
        <authorList>
            <person name="Spring S."/>
            <person name="Bunk B."/>
            <person name="Sproer C."/>
            <person name="Schumann P."/>
            <person name="Rohde M."/>
            <person name="Tindall B.J."/>
            <person name="Klenk H.P."/>
        </authorList>
    </citation>
    <scope>NUCLEOTIDE SEQUENCE [LARGE SCALE GENOMIC DNA]</scope>
    <source>
        <strain evidence="7 8">L21-Fru-AB</strain>
    </source>
</reference>
<feature type="domain" description="Transposase IS4-like" evidence="5">
    <location>
        <begin position="129"/>
        <end position="346"/>
    </location>
</feature>
<dbReference type="GO" id="GO:0003677">
    <property type="term" value="F:DNA binding"/>
    <property type="evidence" value="ECO:0007669"/>
    <property type="project" value="UniProtKB-KW"/>
</dbReference>
<dbReference type="PANTHER" id="PTHR33258">
    <property type="entry name" value="TRANSPOSASE INSL FOR INSERTION SEQUENCE ELEMENT IS186A-RELATED"/>
    <property type="match status" value="1"/>
</dbReference>
<evidence type="ECO:0000313" key="8">
    <source>
        <dbReference type="Proteomes" id="UP000035268"/>
    </source>
</evidence>
<sequence>MPASRAGSKRAIFRQVCELIPPHLVPKLARKHGIKSRGITPWSHLVSMLYAQFTHAIGLNDVVDALRAHRAPMASIRGAKPPSRNGLSHANKTRDPKMAEELFWSVLEYFETLRPGFGGVKFRRLPRRFKRTVYALDSTTIKLFANCMDWAKHRRRKAAAKLHLRLNLESFLPAFAIVDSARGHDSTKAHELCAGLKAGEIAVFDMAYIDYTHLFRLAERGIFWVSRVKESMNLRCVKRLVKKPAGRILRDDLVLVQNPGKRKDYPKRMRRIVARIEINGEDRIMTFFTNNFEWAASSICDLYKARWNIETFFKQIKQTLHLGDFLGHNRKAIEWQLWTALLMYVLLRFLHTCSDWAHSFTRLFTCLRAVLWQRLHLLAYLKSYGTAQGSFRMQWAPQQAYLPGLGLSPL</sequence>
<dbReference type="PANTHER" id="PTHR33258:SF1">
    <property type="entry name" value="TRANSPOSASE INSL FOR INSERTION SEQUENCE ELEMENT IS186A-RELATED"/>
    <property type="match status" value="1"/>
</dbReference>
<keyword evidence="2" id="KW-0815">Transposition</keyword>
<keyword evidence="8" id="KW-1185">Reference proteome</keyword>
<dbReference type="InterPro" id="IPR025399">
    <property type="entry name" value="DUF4372"/>
</dbReference>
<comment type="similarity">
    <text evidence="1">Belongs to the transposase 11 family.</text>
</comment>
<keyword evidence="4" id="KW-0233">DNA recombination</keyword>
<evidence type="ECO:0000256" key="2">
    <source>
        <dbReference type="ARBA" id="ARBA00022578"/>
    </source>
</evidence>
<protein>
    <submittedName>
        <fullName evidence="7">Transposase DDE domain protein</fullName>
    </submittedName>
</protein>
<dbReference type="RefSeq" id="WP_052881296.1">
    <property type="nucleotide sequence ID" value="NZ_CP010904.1"/>
</dbReference>
<dbReference type="EMBL" id="CP010904">
    <property type="protein sequence ID" value="AKJ63909.1"/>
    <property type="molecule type" value="Genomic_DNA"/>
</dbReference>
<gene>
    <name evidence="7" type="ORF">L21SP4_00640</name>
</gene>